<feature type="chain" id="PRO_5017303681" evidence="1">
    <location>
        <begin position="19"/>
        <end position="211"/>
    </location>
</feature>
<organism evidence="2 3">
    <name type="scientific">Xenorhabdus koppenhoeferi</name>
    <dbReference type="NCBI Taxonomy" id="351659"/>
    <lineage>
        <taxon>Bacteria</taxon>
        <taxon>Pseudomonadati</taxon>
        <taxon>Pseudomonadota</taxon>
        <taxon>Gammaproteobacteria</taxon>
        <taxon>Enterobacterales</taxon>
        <taxon>Morganellaceae</taxon>
        <taxon>Xenorhabdus</taxon>
    </lineage>
</organism>
<dbReference type="STRING" id="351659.SAMN05421784_11178"/>
<feature type="signal peptide" evidence="1">
    <location>
        <begin position="1"/>
        <end position="18"/>
    </location>
</feature>
<dbReference type="NCBIfam" id="TIGR03748">
    <property type="entry name" value="conj_PilL"/>
    <property type="match status" value="1"/>
</dbReference>
<proteinExistence type="predicted"/>
<dbReference type="Proteomes" id="UP000242496">
    <property type="component" value="Unassembled WGS sequence"/>
</dbReference>
<accession>A0A1I7H5P7</accession>
<keyword evidence="2" id="KW-0808">Transferase</keyword>
<keyword evidence="3" id="KW-1185">Reference proteome</keyword>
<name>A0A1I7H5P7_9GAMM</name>
<evidence type="ECO:0000256" key="1">
    <source>
        <dbReference type="SAM" id="SignalP"/>
    </source>
</evidence>
<evidence type="ECO:0000313" key="2">
    <source>
        <dbReference type="EMBL" id="SFU55992.1"/>
    </source>
</evidence>
<dbReference type="InterPro" id="IPR022260">
    <property type="entry name" value="Integr_conj_element_PilL"/>
</dbReference>
<keyword evidence="2" id="KW-0418">Kinase</keyword>
<protein>
    <submittedName>
        <fullName evidence="2">Type IV pili sensor histidine kinase and response regulator</fullName>
    </submittedName>
</protein>
<evidence type="ECO:0000313" key="3">
    <source>
        <dbReference type="Proteomes" id="UP000242496"/>
    </source>
</evidence>
<dbReference type="AlphaFoldDB" id="A0A1I7H5P7"/>
<keyword evidence="1" id="KW-0732">Signal</keyword>
<gene>
    <name evidence="2" type="ORF">SAMN05421784_11178</name>
</gene>
<sequence length="211" mass="23023">MKMNKLALILLGSFSLIACVKQQTSLPIEDTALAPSITSLSNVSTVTPDVYQAPPSVVRYDRYLLIDTSPEVAQRYPLEQVINLKIPASLKPTIGEAINYALRQSGYFLCSASRQANTLYQKPLPVVQYQLGPTKLNTALQVLAGPAWQLEVDEVQRVVCHSLRAGYQLPSAKKQTQIASSGQSTVKPQSISTPLSDIKPVISSNKGWLVK</sequence>
<dbReference type="PROSITE" id="PS51257">
    <property type="entry name" value="PROKAR_LIPOPROTEIN"/>
    <property type="match status" value="1"/>
</dbReference>
<reference evidence="3" key="1">
    <citation type="submission" date="2016-10" db="EMBL/GenBank/DDBJ databases">
        <authorList>
            <person name="Varghese N."/>
            <person name="Submissions S."/>
        </authorList>
    </citation>
    <scope>NUCLEOTIDE SEQUENCE [LARGE SCALE GENOMIC DNA]</scope>
    <source>
        <strain evidence="3">DSM 18168</strain>
    </source>
</reference>
<dbReference type="EMBL" id="FPBJ01000011">
    <property type="protein sequence ID" value="SFU55992.1"/>
    <property type="molecule type" value="Genomic_DNA"/>
</dbReference>
<dbReference type="GO" id="GO:0016301">
    <property type="term" value="F:kinase activity"/>
    <property type="evidence" value="ECO:0007669"/>
    <property type="project" value="UniProtKB-KW"/>
</dbReference>